<dbReference type="Pfam" id="PF13274">
    <property type="entry name" value="SocA_Panacea"/>
    <property type="match status" value="1"/>
</dbReference>
<sequence>MTYRPNKIADYFLSKYGQEKGITPMKLIKLVYIAHGWYLGITDNTLIDENPEAWKYGPVIASLYHEYKHFGNNPIKKEFSEVVNLGDVKDEKFLDRIWAVYGKFTGTELSAKTHLFDTPWSKVWNSVKNANYLSLQIPENYIKDYYKKILLVNKAEQTA</sequence>
<proteinExistence type="predicted"/>
<name>A0ABT7ZYX2_9FLAO</name>
<gene>
    <name evidence="2" type="ORF">QMA06_15815</name>
</gene>
<keyword evidence="3" id="KW-1185">Reference proteome</keyword>
<dbReference type="RefSeq" id="WP_290207889.1">
    <property type="nucleotide sequence ID" value="NZ_JASDDK010000012.1"/>
</dbReference>
<organism evidence="2 3">
    <name type="scientific">Winogradskyella bathintestinalis</name>
    <dbReference type="NCBI Taxonomy" id="3035208"/>
    <lineage>
        <taxon>Bacteria</taxon>
        <taxon>Pseudomonadati</taxon>
        <taxon>Bacteroidota</taxon>
        <taxon>Flavobacteriia</taxon>
        <taxon>Flavobacteriales</taxon>
        <taxon>Flavobacteriaceae</taxon>
        <taxon>Winogradskyella</taxon>
    </lineage>
</organism>
<dbReference type="InterPro" id="IPR025272">
    <property type="entry name" value="SocA_Panacea"/>
</dbReference>
<comment type="caution">
    <text evidence="2">The sequence shown here is derived from an EMBL/GenBank/DDBJ whole genome shotgun (WGS) entry which is preliminary data.</text>
</comment>
<reference evidence="2 3" key="1">
    <citation type="journal article" date="2023" name="Int. J. Syst. Evol. Microbiol.">
        <title>Winogradskyella bathintestinalis sp. nov., isolated from the intestine of the deep-sea loosejaw dragonfish, Malacosteus niger.</title>
        <authorList>
            <person name="Uniacke-Lowe S."/>
            <person name="Johnson C.N."/>
            <person name="Stanton C."/>
            <person name="Hill C."/>
            <person name="Ross P."/>
        </authorList>
    </citation>
    <scope>NUCLEOTIDE SEQUENCE [LARGE SCALE GENOMIC DNA]</scope>
    <source>
        <strain evidence="2 3">APC 3343</strain>
    </source>
</reference>
<dbReference type="EMBL" id="JASDDK010000012">
    <property type="protein sequence ID" value="MDN3494189.1"/>
    <property type="molecule type" value="Genomic_DNA"/>
</dbReference>
<dbReference type="Proteomes" id="UP001231197">
    <property type="component" value="Unassembled WGS sequence"/>
</dbReference>
<accession>A0ABT7ZYX2</accession>
<evidence type="ECO:0000259" key="1">
    <source>
        <dbReference type="Pfam" id="PF13274"/>
    </source>
</evidence>
<protein>
    <submittedName>
        <fullName evidence="2">DUF4065 domain-containing protein</fullName>
    </submittedName>
</protein>
<feature type="domain" description="Antitoxin SocA-like Panacea" evidence="1">
    <location>
        <begin position="27"/>
        <end position="120"/>
    </location>
</feature>
<evidence type="ECO:0000313" key="2">
    <source>
        <dbReference type="EMBL" id="MDN3494189.1"/>
    </source>
</evidence>
<evidence type="ECO:0000313" key="3">
    <source>
        <dbReference type="Proteomes" id="UP001231197"/>
    </source>
</evidence>